<dbReference type="PANTHER" id="PTHR24258">
    <property type="entry name" value="SERINE PROTEASE-RELATED"/>
    <property type="match status" value="1"/>
</dbReference>
<feature type="compositionally biased region" description="Low complexity" evidence="7">
    <location>
        <begin position="474"/>
        <end position="504"/>
    </location>
</feature>
<dbReference type="SUPFAM" id="SSF50494">
    <property type="entry name" value="Trypsin-like serine proteases"/>
    <property type="match status" value="2"/>
</dbReference>
<feature type="domain" description="Peptidase S1" evidence="9">
    <location>
        <begin position="157"/>
        <end position="408"/>
    </location>
</feature>
<dbReference type="Proteomes" id="UP001151699">
    <property type="component" value="Chromosome A"/>
</dbReference>
<keyword evidence="2" id="KW-0964">Secreted</keyword>
<dbReference type="FunFam" id="2.40.10.10:FF:000038">
    <property type="entry name" value="Serine protease"/>
    <property type="match status" value="2"/>
</dbReference>
<dbReference type="AlphaFoldDB" id="A0A9Q0NBN6"/>
<gene>
    <name evidence="10" type="ORF">Bhyg_02573</name>
</gene>
<dbReference type="InterPro" id="IPR001254">
    <property type="entry name" value="Trypsin_dom"/>
</dbReference>
<comment type="similarity">
    <text evidence="4">Belongs to the peptidase S1 family. CLIP subfamily.</text>
</comment>
<evidence type="ECO:0000313" key="10">
    <source>
        <dbReference type="EMBL" id="KAJ6647351.1"/>
    </source>
</evidence>
<evidence type="ECO:0000256" key="7">
    <source>
        <dbReference type="SAM" id="MobiDB-lite"/>
    </source>
</evidence>
<name>A0A9Q0NBN6_9DIPT</name>
<dbReference type="PROSITE" id="PS50240">
    <property type="entry name" value="TRYPSIN_DOM"/>
    <property type="match status" value="2"/>
</dbReference>
<dbReference type="InterPro" id="IPR009003">
    <property type="entry name" value="Peptidase_S1_PA"/>
</dbReference>
<dbReference type="Pfam" id="PF00089">
    <property type="entry name" value="Trypsin"/>
    <property type="match status" value="2"/>
</dbReference>
<evidence type="ECO:0000259" key="9">
    <source>
        <dbReference type="PROSITE" id="PS50240"/>
    </source>
</evidence>
<proteinExistence type="inferred from homology"/>
<dbReference type="PROSITE" id="PS00134">
    <property type="entry name" value="TRYPSIN_HIS"/>
    <property type="match status" value="2"/>
</dbReference>
<keyword evidence="3" id="KW-1015">Disulfide bond</keyword>
<feature type="chain" id="PRO_5040241877" description="Phenoloxidase-activating factor 2" evidence="8">
    <location>
        <begin position="30"/>
        <end position="899"/>
    </location>
</feature>
<dbReference type="SMART" id="SM00020">
    <property type="entry name" value="Tryp_SPc"/>
    <property type="match status" value="2"/>
</dbReference>
<feature type="signal peptide" evidence="8">
    <location>
        <begin position="1"/>
        <end position="29"/>
    </location>
</feature>
<dbReference type="OrthoDB" id="6261922at2759"/>
<dbReference type="InterPro" id="IPR001314">
    <property type="entry name" value="Peptidase_S1A"/>
</dbReference>
<protein>
    <recommendedName>
        <fullName evidence="5">Phenoloxidase-activating factor 2</fullName>
    </recommendedName>
    <alternativeName>
        <fullName evidence="6">Prophenoloxidase-activating factor II</fullName>
    </alternativeName>
</protein>
<evidence type="ECO:0000256" key="1">
    <source>
        <dbReference type="ARBA" id="ARBA00004613"/>
    </source>
</evidence>
<dbReference type="GO" id="GO:0005576">
    <property type="term" value="C:extracellular region"/>
    <property type="evidence" value="ECO:0007669"/>
    <property type="project" value="UniProtKB-SubCell"/>
</dbReference>
<evidence type="ECO:0000256" key="4">
    <source>
        <dbReference type="ARBA" id="ARBA00024195"/>
    </source>
</evidence>
<dbReference type="CDD" id="cd00190">
    <property type="entry name" value="Tryp_SPc"/>
    <property type="match status" value="2"/>
</dbReference>
<accession>A0A9Q0NBN6</accession>
<comment type="subcellular location">
    <subcellularLocation>
        <location evidence="1">Secreted</location>
    </subcellularLocation>
</comment>
<organism evidence="10 11">
    <name type="scientific">Pseudolycoriella hygida</name>
    <dbReference type="NCBI Taxonomy" id="35572"/>
    <lineage>
        <taxon>Eukaryota</taxon>
        <taxon>Metazoa</taxon>
        <taxon>Ecdysozoa</taxon>
        <taxon>Arthropoda</taxon>
        <taxon>Hexapoda</taxon>
        <taxon>Insecta</taxon>
        <taxon>Pterygota</taxon>
        <taxon>Neoptera</taxon>
        <taxon>Endopterygota</taxon>
        <taxon>Diptera</taxon>
        <taxon>Nematocera</taxon>
        <taxon>Sciaroidea</taxon>
        <taxon>Sciaridae</taxon>
        <taxon>Pseudolycoriella</taxon>
    </lineage>
</organism>
<dbReference type="GO" id="GO:0004252">
    <property type="term" value="F:serine-type endopeptidase activity"/>
    <property type="evidence" value="ECO:0007669"/>
    <property type="project" value="InterPro"/>
</dbReference>
<dbReference type="PRINTS" id="PR00722">
    <property type="entry name" value="CHYMOTRYPSIN"/>
</dbReference>
<dbReference type="InterPro" id="IPR041515">
    <property type="entry name" value="PPAF-2-like_Clip"/>
</dbReference>
<sequence length="899" mass="99366">MKNTSSSSHLPFTMLKYFLGIICIALASANAPPVGGSLEDLIHEIFPPPPDSTKGNGNGNPYIEPSSSPAPIVEVNPCPEGECVPYYQCANGQVITNGEGLLDIRLGGENDLNKEQHPCKGLFETCCTLKSEKPIIPEVLCNEGCGHRNINGVGFRITGDKDNESQFGEFPWTVAILKEEQSQDKLLNVYQCGGSLISTGVVLTAAHCVSEKPAKSLKIRAGEWDTQTKDEIFPHQDRFVKEVIIHEDYYKGGLFNDIALLFLEKPVDIAENVNTICLPPQDFVFDHSRCFASGWGKDLFGKSGKYQVILKRVELPIVPREPCLNALRQTRLGPHFELNESFICAGGERGKDTCKGDGGSPLVCPVHGEINRYYQAGIVAWGIGCGDETPGVYVNVALFRNWIDKKMLNRNYDQTSYILEMFRFLVLLSIVAYVMCAEPIAGGSLDDLINNVFTKKPDEIPINNGAINNGGGDQYNNGGNQPFNNGGSQQIGNGGTQQINNGGNFPDGLGQNPCKVGECVPYYQCSNGTLITDGEGLLDIRFGEESQTEERPCDGYLQTCCSLKSDKPLIPDVKIAEQCGFRNVEGIGFRITGDKDNEAQYGEFPWTVAILKEEKALDKVLNVYQCGGSLIHPSVVLTAAHCVSDKETSSLKIRAGEWDTQTKDEIFPHQDRQVSEYIIHEHYYKGGLFNDVALLFLVKPVEIAENVNTICLPPPNQSFDYQRCFASGWGKDLFGKEGKYQVILKRVELPIVPRDKCLTELRKTRLGPHFELNPSFICAGGERGKDTCKGDGGSPLVCQIPNTIHQYYQVGIVAWGIGCGDTTPGVYVNVPLFRNWIEEKLQYKQISSSSYSKVAMLRMFFADFAQFTVKVFPISEFDFFADLSYKILEFSKNLIDIVD</sequence>
<evidence type="ECO:0000256" key="3">
    <source>
        <dbReference type="ARBA" id="ARBA00023157"/>
    </source>
</evidence>
<feature type="region of interest" description="Disordered" evidence="7">
    <location>
        <begin position="468"/>
        <end position="504"/>
    </location>
</feature>
<dbReference type="Gene3D" id="2.40.10.10">
    <property type="entry name" value="Trypsin-like serine proteases"/>
    <property type="match status" value="4"/>
</dbReference>
<dbReference type="Pfam" id="PF18322">
    <property type="entry name" value="CLIP_1"/>
    <property type="match status" value="2"/>
</dbReference>
<keyword evidence="11" id="KW-1185">Reference proteome</keyword>
<evidence type="ECO:0000313" key="11">
    <source>
        <dbReference type="Proteomes" id="UP001151699"/>
    </source>
</evidence>
<evidence type="ECO:0000256" key="8">
    <source>
        <dbReference type="SAM" id="SignalP"/>
    </source>
</evidence>
<evidence type="ECO:0000256" key="6">
    <source>
        <dbReference type="ARBA" id="ARBA00076468"/>
    </source>
</evidence>
<dbReference type="EMBL" id="WJQU01000001">
    <property type="protein sequence ID" value="KAJ6647351.1"/>
    <property type="molecule type" value="Genomic_DNA"/>
</dbReference>
<reference evidence="10" key="1">
    <citation type="submission" date="2022-07" db="EMBL/GenBank/DDBJ databases">
        <authorList>
            <person name="Trinca V."/>
            <person name="Uliana J.V.C."/>
            <person name="Torres T.T."/>
            <person name="Ward R.J."/>
            <person name="Monesi N."/>
        </authorList>
    </citation>
    <scope>NUCLEOTIDE SEQUENCE</scope>
    <source>
        <strain evidence="10">HSMRA1968</strain>
        <tissue evidence="10">Whole embryos</tissue>
    </source>
</reference>
<dbReference type="InterPro" id="IPR018114">
    <property type="entry name" value="TRYPSIN_HIS"/>
</dbReference>
<dbReference type="GO" id="GO:0006508">
    <property type="term" value="P:proteolysis"/>
    <property type="evidence" value="ECO:0007669"/>
    <property type="project" value="InterPro"/>
</dbReference>
<comment type="caution">
    <text evidence="10">The sequence shown here is derived from an EMBL/GenBank/DDBJ whole genome shotgun (WGS) entry which is preliminary data.</text>
</comment>
<keyword evidence="8" id="KW-0732">Signal</keyword>
<evidence type="ECO:0000256" key="5">
    <source>
        <dbReference type="ARBA" id="ARBA00068096"/>
    </source>
</evidence>
<feature type="domain" description="Peptidase S1" evidence="9">
    <location>
        <begin position="591"/>
        <end position="842"/>
    </location>
</feature>
<dbReference type="InterPro" id="IPR043504">
    <property type="entry name" value="Peptidase_S1_PA_chymotrypsin"/>
</dbReference>
<dbReference type="PANTHER" id="PTHR24258:SF129">
    <property type="entry name" value="LP15124P-RELATED"/>
    <property type="match status" value="1"/>
</dbReference>
<evidence type="ECO:0000256" key="2">
    <source>
        <dbReference type="ARBA" id="ARBA00022525"/>
    </source>
</evidence>